<feature type="compositionally biased region" description="Basic residues" evidence="4">
    <location>
        <begin position="26"/>
        <end position="41"/>
    </location>
</feature>
<dbReference type="Gene3D" id="3.40.50.720">
    <property type="entry name" value="NAD(P)-binding Rossmann-like Domain"/>
    <property type="match status" value="1"/>
</dbReference>
<dbReference type="GO" id="GO:0004745">
    <property type="term" value="F:all-trans-retinol dehydrogenase (NAD+) activity"/>
    <property type="evidence" value="ECO:0007669"/>
    <property type="project" value="TreeGrafter"/>
</dbReference>
<dbReference type="PANTHER" id="PTHR43313">
    <property type="entry name" value="SHORT-CHAIN DEHYDROGENASE/REDUCTASE FAMILY 9C"/>
    <property type="match status" value="1"/>
</dbReference>
<feature type="compositionally biased region" description="Polar residues" evidence="4">
    <location>
        <begin position="1"/>
        <end position="14"/>
    </location>
</feature>
<dbReference type="PRINTS" id="PR00080">
    <property type="entry name" value="SDRFAMILY"/>
</dbReference>
<feature type="transmembrane region" description="Helical" evidence="5">
    <location>
        <begin position="494"/>
        <end position="515"/>
    </location>
</feature>
<dbReference type="GO" id="GO:0008202">
    <property type="term" value="P:steroid metabolic process"/>
    <property type="evidence" value="ECO:0007669"/>
    <property type="project" value="TreeGrafter"/>
</dbReference>
<keyword evidence="7" id="KW-1185">Reference proteome</keyword>
<feature type="compositionally biased region" description="Pro residues" evidence="4">
    <location>
        <begin position="16"/>
        <end position="25"/>
    </location>
</feature>
<dbReference type="FunFam" id="3.40.50.720:FF:000074">
    <property type="entry name" value="Retinol dehydrogenase type 1"/>
    <property type="match status" value="1"/>
</dbReference>
<accession>A0A674HTR8</accession>
<comment type="similarity">
    <text evidence="1">Belongs to the short-chain dehydrogenases/reductases (SDR) family.</text>
</comment>
<dbReference type="PANTHER" id="PTHR43313:SF12">
    <property type="entry name" value="RETINOL DEHYDROGENASE 5"/>
    <property type="match status" value="1"/>
</dbReference>
<dbReference type="AlphaFoldDB" id="A0A674HTR8"/>
<dbReference type="InParanoid" id="A0A674HTR8"/>
<dbReference type="PRINTS" id="PR00081">
    <property type="entry name" value="GDHRDH"/>
</dbReference>
<dbReference type="InterPro" id="IPR036291">
    <property type="entry name" value="NAD(P)-bd_dom_sf"/>
</dbReference>
<dbReference type="GO" id="GO:0001523">
    <property type="term" value="P:retinoid metabolic process"/>
    <property type="evidence" value="ECO:0007669"/>
    <property type="project" value="TreeGrafter"/>
</dbReference>
<dbReference type="Proteomes" id="UP000007754">
    <property type="component" value="Unplaced"/>
</dbReference>
<feature type="transmembrane region" description="Helical" evidence="5">
    <location>
        <begin position="204"/>
        <end position="221"/>
    </location>
</feature>
<keyword evidence="5" id="KW-1133">Transmembrane helix</keyword>
<evidence type="ECO:0000256" key="4">
    <source>
        <dbReference type="SAM" id="MobiDB-lite"/>
    </source>
</evidence>
<name>A0A674HTR8_TAEGU</name>
<evidence type="ECO:0000256" key="1">
    <source>
        <dbReference type="ARBA" id="ARBA00006484"/>
    </source>
</evidence>
<evidence type="ECO:0000313" key="6">
    <source>
        <dbReference type="Ensembl" id="ENSTGUP00000037867.1"/>
    </source>
</evidence>
<feature type="coiled-coil region" evidence="3">
    <location>
        <begin position="101"/>
        <end position="128"/>
    </location>
</feature>
<keyword evidence="5" id="KW-0472">Membrane</keyword>
<proteinExistence type="inferred from homology"/>
<dbReference type="GeneTree" id="ENSGT00940000161168"/>
<dbReference type="InterPro" id="IPR002347">
    <property type="entry name" value="SDR_fam"/>
</dbReference>
<evidence type="ECO:0000313" key="7">
    <source>
        <dbReference type="Proteomes" id="UP000007754"/>
    </source>
</evidence>
<sequence length="523" mass="57871">MNWEGTGSTGMNWTPQSPPNPPRSRVPPRHAPVTRRGRGLRVSRAPGRSRGAAAAMLSRLLKEHQARQSERRELQERRRRDAIAAATRLTEALVDHLNVGVAQAYVNQRKLEQEVKTLQAQAAQFARQSGHWIAMVESFNQALKEIGDVENWARSIELDMRTIATALEPCGCTWRWQGHTNGGQAGWGSHRPGVPHVPCPPQAMWLYLALLALLWALGWLLRDRRTLPTVSDKHVFITGCDSGFGNLLARRLARSGYRVLAACLTPQGAESLRGACAGTQLSTTLLDVTQPDSVRRAAEWVRSQVGEKGLFGLVNNAGVASPMGPTEWMDMEDFRRVMAVNAFGAIEVTLALLPLLKRARGRVVNTSSVLGRVSANGGGYCPSKFCIEAFSDSLRRDMWHFGVKVSVVEPGFFKTNATDVSALEASLRQRWERLEPATRSSYGEHFLPQYLRLQRRLLALLCDPDLAKVSRCVEHALRARHPRSRYSAGWDAKLLWLPASYLPAVLLDLALALILPRPAASGS</sequence>
<keyword evidence="5" id="KW-0812">Transmembrane</keyword>
<keyword evidence="3" id="KW-0175">Coiled coil</keyword>
<protein>
    <submittedName>
        <fullName evidence="6">Uncharacterized protein</fullName>
    </submittedName>
</protein>
<feature type="region of interest" description="Disordered" evidence="4">
    <location>
        <begin position="1"/>
        <end position="50"/>
    </location>
</feature>
<evidence type="ECO:0000256" key="5">
    <source>
        <dbReference type="SAM" id="Phobius"/>
    </source>
</evidence>
<reference evidence="6" key="2">
    <citation type="submission" date="2025-09" db="UniProtKB">
        <authorList>
            <consortium name="Ensembl"/>
        </authorList>
    </citation>
    <scope>IDENTIFICATION</scope>
</reference>
<organism evidence="6 7">
    <name type="scientific">Taeniopygia guttata</name>
    <name type="common">Zebra finch</name>
    <name type="synonym">Poephila guttata</name>
    <dbReference type="NCBI Taxonomy" id="59729"/>
    <lineage>
        <taxon>Eukaryota</taxon>
        <taxon>Metazoa</taxon>
        <taxon>Chordata</taxon>
        <taxon>Craniata</taxon>
        <taxon>Vertebrata</taxon>
        <taxon>Euteleostomi</taxon>
        <taxon>Archelosauria</taxon>
        <taxon>Archosauria</taxon>
        <taxon>Dinosauria</taxon>
        <taxon>Saurischia</taxon>
        <taxon>Theropoda</taxon>
        <taxon>Coelurosauria</taxon>
        <taxon>Aves</taxon>
        <taxon>Neognathae</taxon>
        <taxon>Neoaves</taxon>
        <taxon>Telluraves</taxon>
        <taxon>Australaves</taxon>
        <taxon>Passeriformes</taxon>
        <taxon>Passeroidea</taxon>
        <taxon>Estrildidae</taxon>
        <taxon>Estrildinae</taxon>
        <taxon>Taeniopygia</taxon>
    </lineage>
</organism>
<reference evidence="6" key="1">
    <citation type="submission" date="2025-08" db="UniProtKB">
        <authorList>
            <consortium name="Ensembl"/>
        </authorList>
    </citation>
    <scope>IDENTIFICATION</scope>
</reference>
<dbReference type="Pfam" id="PF00106">
    <property type="entry name" value="adh_short"/>
    <property type="match status" value="1"/>
</dbReference>
<evidence type="ECO:0000256" key="2">
    <source>
        <dbReference type="ARBA" id="ARBA00023002"/>
    </source>
</evidence>
<dbReference type="Ensembl" id="ENSTGUT00000039309.1">
    <property type="protein sequence ID" value="ENSTGUP00000037867.1"/>
    <property type="gene ID" value="ENSTGUG00000021923.1"/>
</dbReference>
<evidence type="ECO:0000256" key="3">
    <source>
        <dbReference type="SAM" id="Coils"/>
    </source>
</evidence>
<dbReference type="SUPFAM" id="SSF51735">
    <property type="entry name" value="NAD(P)-binding Rossmann-fold domains"/>
    <property type="match status" value="1"/>
</dbReference>
<keyword evidence="2" id="KW-0560">Oxidoreductase</keyword>
<dbReference type="Pfam" id="PF06320">
    <property type="entry name" value="GCN5L1"/>
    <property type="match status" value="1"/>
</dbReference>